<evidence type="ECO:0000313" key="11">
    <source>
        <dbReference type="Proteomes" id="UP000282876"/>
    </source>
</evidence>
<dbReference type="Pfam" id="PF06703">
    <property type="entry name" value="SPC25"/>
    <property type="match status" value="1"/>
</dbReference>
<dbReference type="STRING" id="291195.A0A437AI14"/>
<protein>
    <recommendedName>
        <fullName evidence="3">Signal peptidase complex subunit 2</fullName>
    </recommendedName>
</protein>
<keyword evidence="5" id="KW-0256">Endoplasmic reticulum</keyword>
<sequence>METLTKKLNKNPIKSDTKSLSYLKISLDDLLTTYLTTTAKFTTSFFITDLRIFVGIVSTFCAVLVLYFSLYTEFSFYKPYATVLLLTYFLSNFLLEAYFFFFKNPVYVGKNKSGKKVRVFSQVNMPKTVYVLEYVVDKVVKRKEIEMTEVFGDKGTLFHEICFKKFDELFGVE</sequence>
<feature type="transmembrane region" description="Helical" evidence="9">
    <location>
        <begin position="50"/>
        <end position="68"/>
    </location>
</feature>
<dbReference type="Proteomes" id="UP000282876">
    <property type="component" value="Unassembled WGS sequence"/>
</dbReference>
<gene>
    <name evidence="10" type="ORF">TUBRATIS_27520</name>
</gene>
<evidence type="ECO:0000313" key="10">
    <source>
        <dbReference type="EMBL" id="RVD90815.1"/>
    </source>
</evidence>
<evidence type="ECO:0000256" key="6">
    <source>
        <dbReference type="ARBA" id="ARBA00022989"/>
    </source>
</evidence>
<evidence type="ECO:0000256" key="3">
    <source>
        <dbReference type="ARBA" id="ARBA00017057"/>
    </source>
</evidence>
<dbReference type="GO" id="GO:0005787">
    <property type="term" value="C:signal peptidase complex"/>
    <property type="evidence" value="ECO:0007669"/>
    <property type="project" value="InterPro"/>
</dbReference>
<comment type="subcellular location">
    <subcellularLocation>
        <location evidence="1">Endoplasmic reticulum membrane</location>
        <topology evidence="1">Multi-pass membrane protein</topology>
    </subcellularLocation>
</comment>
<organism evidence="10 11">
    <name type="scientific">Tubulinosema ratisbonensis</name>
    <dbReference type="NCBI Taxonomy" id="291195"/>
    <lineage>
        <taxon>Eukaryota</taxon>
        <taxon>Fungi</taxon>
        <taxon>Fungi incertae sedis</taxon>
        <taxon>Microsporidia</taxon>
        <taxon>Tubulinosematoidea</taxon>
        <taxon>Tubulinosematidae</taxon>
        <taxon>Tubulinosema</taxon>
    </lineage>
</organism>
<comment type="function">
    <text evidence="8">Component of the signal peptidase complex (SPC) which catalyzes the cleavage of N-terminal signal sequences from nascent proteins as they are translocated into the lumen of the endoplasmic reticulum. Enhances the enzymatic activity of SPC and facilitates the interactions between different components of the translocation site.</text>
</comment>
<feature type="transmembrane region" description="Helical" evidence="9">
    <location>
        <begin position="80"/>
        <end position="102"/>
    </location>
</feature>
<reference evidence="10 11" key="1">
    <citation type="submission" date="2018-10" db="EMBL/GenBank/DDBJ databases">
        <title>Draft genome sequence of the microsporidian Tubulinosema ratisbonensis.</title>
        <authorList>
            <person name="Polonais V."/>
            <person name="Peyretaillade E."/>
            <person name="Niehus S."/>
            <person name="Wawrzyniak I."/>
            <person name="Franchet A."/>
            <person name="Gaspin C."/>
            <person name="Reichstadt M."/>
            <person name="Belser C."/>
            <person name="Labadie K."/>
            <person name="Delbac F."/>
            <person name="Ferrandon D."/>
        </authorList>
    </citation>
    <scope>NUCLEOTIDE SEQUENCE [LARGE SCALE GENOMIC DNA]</scope>
    <source>
        <strain evidence="10 11">Franzen</strain>
    </source>
</reference>
<name>A0A437AI14_9MICR</name>
<evidence type="ECO:0000256" key="2">
    <source>
        <dbReference type="ARBA" id="ARBA00007324"/>
    </source>
</evidence>
<comment type="similarity">
    <text evidence="2">Belongs to the SPCS2 family.</text>
</comment>
<dbReference type="EMBL" id="RCSS01000767">
    <property type="protein sequence ID" value="RVD90815.1"/>
    <property type="molecule type" value="Genomic_DNA"/>
</dbReference>
<evidence type="ECO:0000256" key="1">
    <source>
        <dbReference type="ARBA" id="ARBA00004477"/>
    </source>
</evidence>
<keyword evidence="6 9" id="KW-1133">Transmembrane helix</keyword>
<dbReference type="PANTHER" id="PTHR13085:SF0">
    <property type="entry name" value="SIGNAL PEPTIDASE COMPLEX SUBUNIT 2"/>
    <property type="match status" value="1"/>
</dbReference>
<evidence type="ECO:0000256" key="8">
    <source>
        <dbReference type="ARBA" id="ARBA00045608"/>
    </source>
</evidence>
<evidence type="ECO:0000256" key="9">
    <source>
        <dbReference type="SAM" id="Phobius"/>
    </source>
</evidence>
<evidence type="ECO:0000256" key="4">
    <source>
        <dbReference type="ARBA" id="ARBA00022692"/>
    </source>
</evidence>
<dbReference type="OrthoDB" id="29558at2759"/>
<keyword evidence="11" id="KW-1185">Reference proteome</keyword>
<keyword evidence="7 9" id="KW-0472">Membrane</keyword>
<dbReference type="PANTHER" id="PTHR13085">
    <property type="entry name" value="MICROSOMAL SIGNAL PEPTIDASE 25 KDA SUBUNIT"/>
    <property type="match status" value="1"/>
</dbReference>
<accession>A0A437AI14</accession>
<dbReference type="AlphaFoldDB" id="A0A437AI14"/>
<dbReference type="GO" id="GO:0006465">
    <property type="term" value="P:signal peptide processing"/>
    <property type="evidence" value="ECO:0007669"/>
    <property type="project" value="InterPro"/>
</dbReference>
<dbReference type="VEuPathDB" id="MicrosporidiaDB:TUBRATIS_27520"/>
<comment type="caution">
    <text evidence="10">The sequence shown here is derived from an EMBL/GenBank/DDBJ whole genome shotgun (WGS) entry which is preliminary data.</text>
</comment>
<dbReference type="InterPro" id="IPR009582">
    <property type="entry name" value="Spc2/SPCS2"/>
</dbReference>
<evidence type="ECO:0000256" key="5">
    <source>
        <dbReference type="ARBA" id="ARBA00022824"/>
    </source>
</evidence>
<evidence type="ECO:0000256" key="7">
    <source>
        <dbReference type="ARBA" id="ARBA00023136"/>
    </source>
</evidence>
<dbReference type="GO" id="GO:0045047">
    <property type="term" value="P:protein targeting to ER"/>
    <property type="evidence" value="ECO:0007669"/>
    <property type="project" value="TreeGrafter"/>
</dbReference>
<proteinExistence type="inferred from homology"/>
<keyword evidence="4 9" id="KW-0812">Transmembrane</keyword>